<evidence type="ECO:0000313" key="3">
    <source>
        <dbReference type="Proteomes" id="UP000266841"/>
    </source>
</evidence>
<dbReference type="Proteomes" id="UP000266841">
    <property type="component" value="Unassembled WGS sequence"/>
</dbReference>
<keyword evidence="3" id="KW-1185">Reference proteome</keyword>
<dbReference type="AlphaFoldDB" id="K0RUR1"/>
<feature type="compositionally biased region" description="Low complexity" evidence="1">
    <location>
        <begin position="15"/>
        <end position="30"/>
    </location>
</feature>
<dbReference type="EMBL" id="AGNL01043667">
    <property type="protein sequence ID" value="EJK50447.1"/>
    <property type="molecule type" value="Genomic_DNA"/>
</dbReference>
<accession>K0RUR1</accession>
<feature type="region of interest" description="Disordered" evidence="1">
    <location>
        <begin position="71"/>
        <end position="112"/>
    </location>
</feature>
<feature type="compositionally biased region" description="Acidic residues" evidence="1">
    <location>
        <begin position="31"/>
        <end position="40"/>
    </location>
</feature>
<organism evidence="2 3">
    <name type="scientific">Thalassiosira oceanica</name>
    <name type="common">Marine diatom</name>
    <dbReference type="NCBI Taxonomy" id="159749"/>
    <lineage>
        <taxon>Eukaryota</taxon>
        <taxon>Sar</taxon>
        <taxon>Stramenopiles</taxon>
        <taxon>Ochrophyta</taxon>
        <taxon>Bacillariophyta</taxon>
        <taxon>Coscinodiscophyceae</taxon>
        <taxon>Thalassiosirophycidae</taxon>
        <taxon>Thalassiosirales</taxon>
        <taxon>Thalassiosiraceae</taxon>
        <taxon>Thalassiosira</taxon>
    </lineage>
</organism>
<evidence type="ECO:0000256" key="1">
    <source>
        <dbReference type="SAM" id="MobiDB-lite"/>
    </source>
</evidence>
<proteinExistence type="predicted"/>
<feature type="non-terminal residue" evidence="2">
    <location>
        <position position="1"/>
    </location>
</feature>
<comment type="caution">
    <text evidence="2">The sequence shown here is derived from an EMBL/GenBank/DDBJ whole genome shotgun (WGS) entry which is preliminary data.</text>
</comment>
<gene>
    <name evidence="2" type="ORF">THAOC_30583</name>
</gene>
<sequence>PEATDSGAVVDSTRSACPASPAFLSSSSLELNEDDRDLNDENDSIRFVMLGVRLELELVLRLPLSTLFSPEAAAGCTSDGSISVSETNDGNEPDESSRSMAQARPRLKKLAD</sequence>
<name>K0RUR1_THAOC</name>
<protein>
    <submittedName>
        <fullName evidence="2">Uncharacterized protein</fullName>
    </submittedName>
</protein>
<feature type="compositionally biased region" description="Polar residues" evidence="1">
    <location>
        <begin position="78"/>
        <end position="88"/>
    </location>
</feature>
<feature type="region of interest" description="Disordered" evidence="1">
    <location>
        <begin position="1"/>
        <end position="40"/>
    </location>
</feature>
<evidence type="ECO:0000313" key="2">
    <source>
        <dbReference type="EMBL" id="EJK50447.1"/>
    </source>
</evidence>
<reference evidence="2 3" key="1">
    <citation type="journal article" date="2012" name="Genome Biol.">
        <title>Genome and low-iron response of an oceanic diatom adapted to chronic iron limitation.</title>
        <authorList>
            <person name="Lommer M."/>
            <person name="Specht M."/>
            <person name="Roy A.S."/>
            <person name="Kraemer L."/>
            <person name="Andreson R."/>
            <person name="Gutowska M.A."/>
            <person name="Wolf J."/>
            <person name="Bergner S.V."/>
            <person name="Schilhabel M.B."/>
            <person name="Klostermeier U.C."/>
            <person name="Beiko R.G."/>
            <person name="Rosenstiel P."/>
            <person name="Hippler M."/>
            <person name="Laroche J."/>
        </authorList>
    </citation>
    <scope>NUCLEOTIDE SEQUENCE [LARGE SCALE GENOMIC DNA]</scope>
    <source>
        <strain evidence="2 3">CCMP1005</strain>
    </source>
</reference>